<dbReference type="SUPFAM" id="SSF53067">
    <property type="entry name" value="Actin-like ATPase domain"/>
    <property type="match status" value="1"/>
</dbReference>
<evidence type="ECO:0000256" key="3">
    <source>
        <dbReference type="ARBA" id="ARBA00023152"/>
    </source>
</evidence>
<dbReference type="EMBL" id="JADGMS010000012">
    <property type="protein sequence ID" value="KAF9672039.1"/>
    <property type="molecule type" value="Genomic_DNA"/>
</dbReference>
<evidence type="ECO:0000256" key="4">
    <source>
        <dbReference type="RuleBase" id="RU362007"/>
    </source>
</evidence>
<evidence type="ECO:0000259" key="5">
    <source>
        <dbReference type="Pfam" id="PF03727"/>
    </source>
</evidence>
<dbReference type="PANTHER" id="PTHR19443">
    <property type="entry name" value="HEXOKINASE"/>
    <property type="match status" value="1"/>
</dbReference>
<feature type="domain" description="Hexokinase C-terminal" evidence="5">
    <location>
        <begin position="8"/>
        <end position="68"/>
    </location>
</feature>
<dbReference type="Gene3D" id="3.40.367.20">
    <property type="match status" value="1"/>
</dbReference>
<sequence length="94" mass="10668">MGASERSIGSNAAYVESAQAIPKWHGDQPKSSEMVINMEWGNFRSSHLPLIEYDHAMDTESLNPDEQVIFNLKLFKSNCFFVVSYLAKIILFIL</sequence>
<keyword evidence="7" id="KW-1185">Reference proteome</keyword>
<proteinExistence type="inferred from homology"/>
<dbReference type="InterPro" id="IPR043129">
    <property type="entry name" value="ATPase_NBD"/>
</dbReference>
<comment type="pathway">
    <text evidence="1">Carbohydrate degradation.</text>
</comment>
<dbReference type="GO" id="GO:0004340">
    <property type="term" value="F:glucokinase activity"/>
    <property type="evidence" value="ECO:0007669"/>
    <property type="project" value="TreeGrafter"/>
</dbReference>
<keyword evidence="4" id="KW-0067">ATP-binding</keyword>
<keyword evidence="4" id="KW-0808">Transferase</keyword>
<comment type="caution">
    <text evidence="6">The sequence shown here is derived from an EMBL/GenBank/DDBJ whole genome shotgun (WGS) entry which is preliminary data.</text>
</comment>
<evidence type="ECO:0000313" key="7">
    <source>
        <dbReference type="Proteomes" id="UP000657918"/>
    </source>
</evidence>
<dbReference type="PANTHER" id="PTHR19443:SF85">
    <property type="entry name" value="HEXOKINASE-1"/>
    <property type="match status" value="1"/>
</dbReference>
<keyword evidence="4" id="KW-0547">Nucleotide-binding</keyword>
<gene>
    <name evidence="6" type="ORF">SADUNF_Sadunf12G0112900</name>
</gene>
<protein>
    <recommendedName>
        <fullName evidence="4">Phosphotransferase</fullName>
        <ecNumber evidence="4">2.7.1.-</ecNumber>
    </recommendedName>
</protein>
<dbReference type="EC" id="2.7.1.-" evidence="4"/>
<dbReference type="GO" id="GO:0005536">
    <property type="term" value="F:D-glucose binding"/>
    <property type="evidence" value="ECO:0007669"/>
    <property type="project" value="InterPro"/>
</dbReference>
<dbReference type="InterPro" id="IPR022673">
    <property type="entry name" value="Hexokinase_C"/>
</dbReference>
<reference evidence="6 7" key="1">
    <citation type="submission" date="2020-10" db="EMBL/GenBank/DDBJ databases">
        <title>Plant Genome Project.</title>
        <authorList>
            <person name="Zhang R.-G."/>
        </authorList>
    </citation>
    <scope>NUCLEOTIDE SEQUENCE [LARGE SCALE GENOMIC DNA]</scope>
    <source>
        <strain evidence="6">FAFU-HL-1</strain>
        <tissue evidence="6">Leaf</tissue>
    </source>
</reference>
<name>A0A835JP80_9ROSI</name>
<dbReference type="GO" id="GO:0001678">
    <property type="term" value="P:intracellular glucose homeostasis"/>
    <property type="evidence" value="ECO:0007669"/>
    <property type="project" value="InterPro"/>
</dbReference>
<dbReference type="UniPathway" id="UPA00242"/>
<dbReference type="GO" id="GO:0006006">
    <property type="term" value="P:glucose metabolic process"/>
    <property type="evidence" value="ECO:0007669"/>
    <property type="project" value="TreeGrafter"/>
</dbReference>
<dbReference type="AlphaFoldDB" id="A0A835JP80"/>
<organism evidence="6 7">
    <name type="scientific">Salix dunnii</name>
    <dbReference type="NCBI Taxonomy" id="1413687"/>
    <lineage>
        <taxon>Eukaryota</taxon>
        <taxon>Viridiplantae</taxon>
        <taxon>Streptophyta</taxon>
        <taxon>Embryophyta</taxon>
        <taxon>Tracheophyta</taxon>
        <taxon>Spermatophyta</taxon>
        <taxon>Magnoliopsida</taxon>
        <taxon>eudicotyledons</taxon>
        <taxon>Gunneridae</taxon>
        <taxon>Pentapetalae</taxon>
        <taxon>rosids</taxon>
        <taxon>fabids</taxon>
        <taxon>Malpighiales</taxon>
        <taxon>Salicaceae</taxon>
        <taxon>Saliceae</taxon>
        <taxon>Salix</taxon>
    </lineage>
</organism>
<keyword evidence="4" id="KW-0418">Kinase</keyword>
<dbReference type="GO" id="GO:0005739">
    <property type="term" value="C:mitochondrion"/>
    <property type="evidence" value="ECO:0007669"/>
    <property type="project" value="TreeGrafter"/>
</dbReference>
<accession>A0A835JP80</accession>
<dbReference type="GO" id="GO:0006096">
    <property type="term" value="P:glycolytic process"/>
    <property type="evidence" value="ECO:0007669"/>
    <property type="project" value="UniProtKB-KW"/>
</dbReference>
<dbReference type="Proteomes" id="UP000657918">
    <property type="component" value="Unassembled WGS sequence"/>
</dbReference>
<dbReference type="GO" id="GO:0005829">
    <property type="term" value="C:cytosol"/>
    <property type="evidence" value="ECO:0007669"/>
    <property type="project" value="TreeGrafter"/>
</dbReference>
<comment type="similarity">
    <text evidence="4">Belongs to the hexokinase family.</text>
</comment>
<dbReference type="OrthoDB" id="419537at2759"/>
<evidence type="ECO:0000256" key="2">
    <source>
        <dbReference type="ARBA" id="ARBA00005028"/>
    </source>
</evidence>
<evidence type="ECO:0000256" key="1">
    <source>
        <dbReference type="ARBA" id="ARBA00004921"/>
    </source>
</evidence>
<evidence type="ECO:0000313" key="6">
    <source>
        <dbReference type="EMBL" id="KAF9672039.1"/>
    </source>
</evidence>
<comment type="pathway">
    <text evidence="2">Carbohydrate metabolism; hexose metabolism.</text>
</comment>
<dbReference type="GO" id="GO:0008865">
    <property type="term" value="F:fructokinase activity"/>
    <property type="evidence" value="ECO:0007669"/>
    <property type="project" value="TreeGrafter"/>
</dbReference>
<dbReference type="GO" id="GO:0005524">
    <property type="term" value="F:ATP binding"/>
    <property type="evidence" value="ECO:0007669"/>
    <property type="project" value="UniProtKB-UniRule"/>
</dbReference>
<dbReference type="InterPro" id="IPR001312">
    <property type="entry name" value="Hexokinase"/>
</dbReference>
<keyword evidence="3 4" id="KW-0324">Glycolysis</keyword>
<dbReference type="Pfam" id="PF03727">
    <property type="entry name" value="Hexokinase_2"/>
    <property type="match status" value="1"/>
</dbReference>